<feature type="region of interest" description="Disordered" evidence="1">
    <location>
        <begin position="166"/>
        <end position="201"/>
    </location>
</feature>
<name>A0ABY7ZX46_9ACTN</name>
<evidence type="ECO:0000256" key="1">
    <source>
        <dbReference type="SAM" id="MobiDB-lite"/>
    </source>
</evidence>
<evidence type="ECO:0008006" key="4">
    <source>
        <dbReference type="Google" id="ProtNLM"/>
    </source>
</evidence>
<proteinExistence type="predicted"/>
<feature type="compositionally biased region" description="Low complexity" evidence="1">
    <location>
        <begin position="175"/>
        <end position="198"/>
    </location>
</feature>
<organism evidence="2 3">
    <name type="scientific">Micromonospora cathayae</name>
    <dbReference type="NCBI Taxonomy" id="3028804"/>
    <lineage>
        <taxon>Bacteria</taxon>
        <taxon>Bacillati</taxon>
        <taxon>Actinomycetota</taxon>
        <taxon>Actinomycetes</taxon>
        <taxon>Micromonosporales</taxon>
        <taxon>Micromonosporaceae</taxon>
        <taxon>Micromonospora</taxon>
    </lineage>
</organism>
<dbReference type="Proteomes" id="UP001219605">
    <property type="component" value="Chromosome"/>
</dbReference>
<evidence type="ECO:0000313" key="3">
    <source>
        <dbReference type="Proteomes" id="UP001219605"/>
    </source>
</evidence>
<reference evidence="2 3" key="1">
    <citation type="submission" date="2023-02" db="EMBL/GenBank/DDBJ databases">
        <authorList>
            <person name="Mo P."/>
        </authorList>
    </citation>
    <scope>NUCLEOTIDE SEQUENCE [LARGE SCALE GENOMIC DNA]</scope>
    <source>
        <strain evidence="2 3">HUAS 3</strain>
    </source>
</reference>
<sequence length="350" mass="35098">MSTPPVDPWSGQPEQDPTTYDVPAWPNDQPTSGGHPPYQPGWPAEPPATPTPPPGPYPTLPYGTPAAPTSPYAAPTNPYGTPAAPTSPYAPGVAPVSPYAPGAAPTGTYGGPPPGPGAFAPAPYPVAAPPPGRRPVSLAATLSIIGVLAVLLGGGGLTYFALAGEDTGGDRETVTPTASADPTGTTPAPTPSATPSTDPEIRLVTPETLAGRPKSTDAKLQKLSDELVREMKSKLSDDTGVVGAFYGSPDDRNMVMLVAASAFVLSPESELDDAIEGVTKDLSVTGMTAIAPGPLGGVAKCGDGKSADVSLGVCAWADHGSVGLVVVFFSSAAAAAAEFGTIRAAVELRD</sequence>
<protein>
    <recommendedName>
        <fullName evidence="4">Flagellar basal body-associated protein FliL</fullName>
    </recommendedName>
</protein>
<dbReference type="EMBL" id="CP118615">
    <property type="protein sequence ID" value="WDZ87635.1"/>
    <property type="molecule type" value="Genomic_DNA"/>
</dbReference>
<feature type="compositionally biased region" description="Low complexity" evidence="1">
    <location>
        <begin position="60"/>
        <end position="79"/>
    </location>
</feature>
<gene>
    <name evidence="2" type="ORF">PVK37_15100</name>
</gene>
<dbReference type="RefSeq" id="WP_275034637.1">
    <property type="nucleotide sequence ID" value="NZ_CP118615.1"/>
</dbReference>
<accession>A0ABY7ZX46</accession>
<keyword evidence="3" id="KW-1185">Reference proteome</keyword>
<evidence type="ECO:0000313" key="2">
    <source>
        <dbReference type="EMBL" id="WDZ87635.1"/>
    </source>
</evidence>
<feature type="region of interest" description="Disordered" evidence="1">
    <location>
        <begin position="1"/>
        <end position="79"/>
    </location>
</feature>
<feature type="compositionally biased region" description="Pro residues" evidence="1">
    <location>
        <begin position="37"/>
        <end position="59"/>
    </location>
</feature>